<dbReference type="SUPFAM" id="SSF54427">
    <property type="entry name" value="NTF2-like"/>
    <property type="match status" value="1"/>
</dbReference>
<reference evidence="2" key="1">
    <citation type="submission" date="2015-11" db="EMBL/GenBank/DDBJ databases">
        <title>Complete genome sequence of a polyethylene-glycol degrader Sphingopyxis macrogoltabida 203N (NBRC 111659).</title>
        <authorList>
            <person name="Yoshiyuki O."/>
            <person name="Shouta N."/>
            <person name="Nagata Y."/>
            <person name="Numata M."/>
            <person name="Tsuchikane K."/>
            <person name="Hosoyama A."/>
            <person name="Yamazoe A."/>
            <person name="Tsuda M."/>
            <person name="Fujita N."/>
            <person name="Kawai F."/>
        </authorList>
    </citation>
    <scope>NUCLEOTIDE SEQUENCE [LARGE SCALE GENOMIC DNA]</scope>
    <source>
        <strain evidence="2">203N</strain>
    </source>
</reference>
<reference evidence="1 2" key="2">
    <citation type="journal article" date="2016" name="Genome Announc.">
        <title>Complete Genome Sequence of Sphingopyxis macrogoltabida Strain 203N (NBRC 111659), a Polyethylene Glycol Degrader.</title>
        <authorList>
            <person name="Ohtsubo Y."/>
            <person name="Nonoyama S."/>
            <person name="Nagata Y."/>
            <person name="Numata M."/>
            <person name="Tsuchikane K."/>
            <person name="Hosoyama A."/>
            <person name="Yamazoe A."/>
            <person name="Tsuda M."/>
            <person name="Fujita N."/>
            <person name="Kawai F."/>
        </authorList>
    </citation>
    <scope>NUCLEOTIDE SEQUENCE [LARGE SCALE GENOMIC DNA]</scope>
    <source>
        <strain evidence="1 2">203N</strain>
    </source>
</reference>
<dbReference type="InterPro" id="IPR032710">
    <property type="entry name" value="NTF2-like_dom_sf"/>
</dbReference>
<dbReference type="AlphaFoldDB" id="A0AAC8Z263"/>
<evidence type="ECO:0000313" key="2">
    <source>
        <dbReference type="Proteomes" id="UP000076088"/>
    </source>
</evidence>
<dbReference type="Gene3D" id="3.10.450.50">
    <property type="match status" value="1"/>
</dbReference>
<sequence>MTNDRTQHALAILAAIGTGTVPLDPFTSDARWWWNGGLDLPVAEFAALLATLHTQTESGIVVTPGLIMAQDDSVMIEATSAARLTNGRIYDNRYIFLFHFRGDAICEVREYSDSAHVNATFDLTA</sequence>
<evidence type="ECO:0000313" key="1">
    <source>
        <dbReference type="EMBL" id="AMU90568.1"/>
    </source>
</evidence>
<dbReference type="KEGG" id="smaz:LH19_15630"/>
<dbReference type="Proteomes" id="UP000076088">
    <property type="component" value="Chromosome"/>
</dbReference>
<protein>
    <recommendedName>
        <fullName evidence="3">SnoaL-like domain-containing protein</fullName>
    </recommendedName>
</protein>
<dbReference type="EMBL" id="CP013344">
    <property type="protein sequence ID" value="AMU90568.1"/>
    <property type="molecule type" value="Genomic_DNA"/>
</dbReference>
<name>A0AAC8Z263_SPHMC</name>
<evidence type="ECO:0008006" key="3">
    <source>
        <dbReference type="Google" id="ProtNLM"/>
    </source>
</evidence>
<accession>A0AAC8Z263</accession>
<dbReference type="RefSeq" id="WP_145923480.1">
    <property type="nucleotide sequence ID" value="NZ_CP009429.1"/>
</dbReference>
<keyword evidence="2" id="KW-1185">Reference proteome</keyword>
<gene>
    <name evidence="1" type="ORF">ATM17_16210</name>
</gene>
<organism evidence="1 2">
    <name type="scientific">Sphingopyxis macrogoltabida</name>
    <name type="common">Sphingomonas macrogoltabidus</name>
    <dbReference type="NCBI Taxonomy" id="33050"/>
    <lineage>
        <taxon>Bacteria</taxon>
        <taxon>Pseudomonadati</taxon>
        <taxon>Pseudomonadota</taxon>
        <taxon>Alphaproteobacteria</taxon>
        <taxon>Sphingomonadales</taxon>
        <taxon>Sphingomonadaceae</taxon>
        <taxon>Sphingopyxis</taxon>
    </lineage>
</organism>
<proteinExistence type="predicted"/>